<proteinExistence type="predicted"/>
<dbReference type="Pfam" id="PF14291">
    <property type="entry name" value="DUF4371"/>
    <property type="match status" value="1"/>
</dbReference>
<sequence length="883" mass="100807">KLANTFEKWVSISTTVSPCSSLNKSNVSVKIHNDMKNAPTINECPGISLKKDNNLNNPEPLNDTTMKIDTKPDESKLTAVSDKDKSNITESSNNMMEISGITSNLEISDRNESVASSHSISSIDYNNPPSWVHMTDGLRITLVLHGPDQGKNIDFRSIQIKDGRRFLPHWFKKQLPNSETIDRNWLIYSKNKNALFSFPCCLFEYRQSQIPLITNCQEGFSDWKNINRIENHETSPDHQKYFVQWKTLEARLKNSQSIDKSLQNAIFLEKERWRHILRAILNAIIFCAKNNLALRGSTSEIGVQGSCVFLDIIELLSKYDKTLEELISNYTKRSVNYLSPTIQNEFVNLLGKKVRNEILSRIRKSKYYSLLFDCIPDIYHNEQISEIIRYVYVTNGKVKIEESFIDFIITEEKTGEGLASDIMKKLQDDQLDIQDARRQGYDNGANMAVNYRGVQAQIQEKNNLALYIPCASHCLNLAGVHSASINAAMKHFFETVESIFKFFSRSTSRWSTLMETLKVSLKGHSDTRWSSKSNAIKPLNTQIKEVYGVLQNMIANSINTDTTFSAQIDRATKALQMKTLTLDKATSLIQAIKISLHEFRDTEFKENFAHTSTLVTTLGITNTSMRLKKKKRLELYEGQDDGIHISEIQQFRININNAVDVFINQLSWRCEKVMEVADDFGFLSDASLYNMIVKSIIPDHIKSATVIELLQLIQDYNLKESYPNIEIVFRIFLTMPVTAATCERSFSKLKFIKNYLRSTMGQERLSNLSILSIENEVAGEINFEDVIDEFAAIKSRKKGRIYSNLPQASNELVKALNLLSKNVFQTYVLIVIVDLSHQNDNVKSSTIDLRIEFETDTVFPEKIAAYCLILNDQIITYNPFSGD</sequence>
<comment type="caution">
    <text evidence="3">The sequence shown here is derived from an EMBL/GenBank/DDBJ whole genome shotgun (WGS) entry which is preliminary data.</text>
</comment>
<feature type="non-terminal residue" evidence="3">
    <location>
        <position position="1"/>
    </location>
</feature>
<dbReference type="InterPro" id="IPR006580">
    <property type="entry name" value="Znf_TTF"/>
</dbReference>
<dbReference type="PANTHER" id="PTHR45749">
    <property type="match status" value="1"/>
</dbReference>
<feature type="non-terminal residue" evidence="3">
    <location>
        <position position="883"/>
    </location>
</feature>
<dbReference type="Proteomes" id="UP000478052">
    <property type="component" value="Unassembled WGS sequence"/>
</dbReference>
<dbReference type="InterPro" id="IPR049512">
    <property type="entry name" value="DJR-like_dom"/>
</dbReference>
<dbReference type="InterPro" id="IPR025398">
    <property type="entry name" value="DUF4371"/>
</dbReference>
<dbReference type="EMBL" id="VUJU01009239">
    <property type="protein sequence ID" value="KAF0721289.1"/>
    <property type="molecule type" value="Genomic_DNA"/>
</dbReference>
<reference evidence="3 4" key="1">
    <citation type="submission" date="2019-08" db="EMBL/GenBank/DDBJ databases">
        <title>Whole genome of Aphis craccivora.</title>
        <authorList>
            <person name="Voronova N.V."/>
            <person name="Shulinski R.S."/>
            <person name="Bandarenka Y.V."/>
            <person name="Zhorov D.G."/>
            <person name="Warner D."/>
        </authorList>
    </citation>
    <scope>NUCLEOTIDE SEQUENCE [LARGE SCALE GENOMIC DNA]</scope>
    <source>
        <strain evidence="3">180601</strain>
        <tissue evidence="3">Whole Body</tissue>
    </source>
</reference>
<feature type="compositionally biased region" description="Low complexity" evidence="1">
    <location>
        <begin position="54"/>
        <end position="65"/>
    </location>
</feature>
<dbReference type="PANTHER" id="PTHR45749:SF33">
    <property type="entry name" value="ZINC FINGER MYM-TYPE PROTEIN 1"/>
    <property type="match status" value="1"/>
</dbReference>
<dbReference type="GO" id="GO:0046983">
    <property type="term" value="F:protein dimerization activity"/>
    <property type="evidence" value="ECO:0007669"/>
    <property type="project" value="InterPro"/>
</dbReference>
<keyword evidence="4" id="KW-1185">Reference proteome</keyword>
<protein>
    <submittedName>
        <fullName evidence="3">Zinc finger MYM-type protein 1-like</fullName>
    </submittedName>
</protein>
<accession>A0A6G0W332</accession>
<dbReference type="OrthoDB" id="10063284at2759"/>
<feature type="region of interest" description="Disordered" evidence="1">
    <location>
        <begin position="49"/>
        <end position="69"/>
    </location>
</feature>
<evidence type="ECO:0000313" key="4">
    <source>
        <dbReference type="Proteomes" id="UP000478052"/>
    </source>
</evidence>
<gene>
    <name evidence="3" type="ORF">FWK35_00035252</name>
</gene>
<dbReference type="AlphaFoldDB" id="A0A6G0W332"/>
<evidence type="ECO:0000259" key="2">
    <source>
        <dbReference type="SMART" id="SM00597"/>
    </source>
</evidence>
<dbReference type="InterPro" id="IPR008906">
    <property type="entry name" value="HATC_C_dom"/>
</dbReference>
<organism evidence="3 4">
    <name type="scientific">Aphis craccivora</name>
    <name type="common">Cowpea aphid</name>
    <dbReference type="NCBI Taxonomy" id="307492"/>
    <lineage>
        <taxon>Eukaryota</taxon>
        <taxon>Metazoa</taxon>
        <taxon>Ecdysozoa</taxon>
        <taxon>Arthropoda</taxon>
        <taxon>Hexapoda</taxon>
        <taxon>Insecta</taxon>
        <taxon>Pterygota</taxon>
        <taxon>Neoptera</taxon>
        <taxon>Paraneoptera</taxon>
        <taxon>Hemiptera</taxon>
        <taxon>Sternorrhyncha</taxon>
        <taxon>Aphidomorpha</taxon>
        <taxon>Aphidoidea</taxon>
        <taxon>Aphididae</taxon>
        <taxon>Aphidini</taxon>
        <taxon>Aphis</taxon>
        <taxon>Aphis</taxon>
    </lineage>
</organism>
<dbReference type="SUPFAM" id="SSF53098">
    <property type="entry name" value="Ribonuclease H-like"/>
    <property type="match status" value="1"/>
</dbReference>
<dbReference type="InterPro" id="IPR012337">
    <property type="entry name" value="RNaseH-like_sf"/>
</dbReference>
<evidence type="ECO:0000256" key="1">
    <source>
        <dbReference type="SAM" id="MobiDB-lite"/>
    </source>
</evidence>
<evidence type="ECO:0000313" key="3">
    <source>
        <dbReference type="EMBL" id="KAF0721289.1"/>
    </source>
</evidence>
<dbReference type="Pfam" id="PF05699">
    <property type="entry name" value="Dimer_Tnp_hAT"/>
    <property type="match status" value="1"/>
</dbReference>
<dbReference type="SMART" id="SM00597">
    <property type="entry name" value="ZnF_TTF"/>
    <property type="match status" value="1"/>
</dbReference>
<dbReference type="Pfam" id="PF21738">
    <property type="entry name" value="DJR-like_dom"/>
    <property type="match status" value="1"/>
</dbReference>
<feature type="domain" description="TTF-type" evidence="2">
    <location>
        <begin position="162"/>
        <end position="260"/>
    </location>
</feature>
<name>A0A6G0W332_APHCR</name>